<reference evidence="1" key="1">
    <citation type="submission" date="2021-06" db="EMBL/GenBank/DDBJ databases">
        <authorList>
            <person name="Kallberg Y."/>
            <person name="Tangrot J."/>
            <person name="Rosling A."/>
        </authorList>
    </citation>
    <scope>NUCLEOTIDE SEQUENCE</scope>
    <source>
        <strain evidence="1">MA453B</strain>
    </source>
</reference>
<keyword evidence="2" id="KW-1185">Reference proteome</keyword>
<dbReference type="EMBL" id="CAJVPY010038671">
    <property type="protein sequence ID" value="CAG8804145.1"/>
    <property type="molecule type" value="Genomic_DNA"/>
</dbReference>
<dbReference type="Proteomes" id="UP000789405">
    <property type="component" value="Unassembled WGS sequence"/>
</dbReference>
<comment type="caution">
    <text evidence="1">The sequence shown here is derived from an EMBL/GenBank/DDBJ whole genome shotgun (WGS) entry which is preliminary data.</text>
</comment>
<dbReference type="OrthoDB" id="2407183at2759"/>
<protein>
    <submittedName>
        <fullName evidence="1">2282_t:CDS:1</fullName>
    </submittedName>
</protein>
<feature type="non-terminal residue" evidence="1">
    <location>
        <position position="1"/>
    </location>
</feature>
<accession>A0A9N9K206</accession>
<sequence>NANKAKEQITKETFKILGQLFVAYHVETIFGLTLLHNHFMLEEGEILLETGSLNNYQQKVISEPVKIDEMNSSVQGFN</sequence>
<name>A0A9N9K206_9GLOM</name>
<evidence type="ECO:0000313" key="1">
    <source>
        <dbReference type="EMBL" id="CAG8804145.1"/>
    </source>
</evidence>
<proteinExistence type="predicted"/>
<evidence type="ECO:0000313" key="2">
    <source>
        <dbReference type="Proteomes" id="UP000789405"/>
    </source>
</evidence>
<gene>
    <name evidence="1" type="ORF">DERYTH_LOCUS24038</name>
</gene>
<organism evidence="1 2">
    <name type="scientific">Dentiscutata erythropus</name>
    <dbReference type="NCBI Taxonomy" id="1348616"/>
    <lineage>
        <taxon>Eukaryota</taxon>
        <taxon>Fungi</taxon>
        <taxon>Fungi incertae sedis</taxon>
        <taxon>Mucoromycota</taxon>
        <taxon>Glomeromycotina</taxon>
        <taxon>Glomeromycetes</taxon>
        <taxon>Diversisporales</taxon>
        <taxon>Gigasporaceae</taxon>
        <taxon>Dentiscutata</taxon>
    </lineage>
</organism>
<dbReference type="AlphaFoldDB" id="A0A9N9K206"/>